<dbReference type="SUPFAM" id="SSF53335">
    <property type="entry name" value="S-adenosyl-L-methionine-dependent methyltransferases"/>
    <property type="match status" value="1"/>
</dbReference>
<name>A0A934TY04_9BURK</name>
<dbReference type="InterPro" id="IPR029063">
    <property type="entry name" value="SAM-dependent_MTases_sf"/>
</dbReference>
<evidence type="ECO:0000313" key="4">
    <source>
        <dbReference type="Proteomes" id="UP000630528"/>
    </source>
</evidence>
<feature type="domain" description="Methyltransferase" evidence="2">
    <location>
        <begin position="50"/>
        <end position="143"/>
    </location>
</feature>
<keyword evidence="1" id="KW-0808">Transferase</keyword>
<keyword evidence="4" id="KW-1185">Reference proteome</keyword>
<dbReference type="AlphaFoldDB" id="A0A934TY04"/>
<dbReference type="Gene3D" id="3.40.50.150">
    <property type="entry name" value="Vaccinia Virus protein VP39"/>
    <property type="match status" value="1"/>
</dbReference>
<evidence type="ECO:0000259" key="2">
    <source>
        <dbReference type="Pfam" id="PF13649"/>
    </source>
</evidence>
<gene>
    <name evidence="3" type="ORF">JJB11_24775</name>
</gene>
<organism evidence="3 4">
    <name type="scientific">Ramlibacter ginsenosidimutans</name>
    <dbReference type="NCBI Taxonomy" id="502333"/>
    <lineage>
        <taxon>Bacteria</taxon>
        <taxon>Pseudomonadati</taxon>
        <taxon>Pseudomonadota</taxon>
        <taxon>Betaproteobacteria</taxon>
        <taxon>Burkholderiales</taxon>
        <taxon>Comamonadaceae</taxon>
        <taxon>Ramlibacter</taxon>
    </lineage>
</organism>
<evidence type="ECO:0000313" key="3">
    <source>
        <dbReference type="EMBL" id="MBK6009326.1"/>
    </source>
</evidence>
<dbReference type="PANTHER" id="PTHR43861">
    <property type="entry name" value="TRANS-ACONITATE 2-METHYLTRANSFERASE-RELATED"/>
    <property type="match status" value="1"/>
</dbReference>
<dbReference type="Proteomes" id="UP000630528">
    <property type="component" value="Unassembled WGS sequence"/>
</dbReference>
<reference evidence="3" key="1">
    <citation type="journal article" date="2012" name="J. Microbiol. Biotechnol.">
        <title>Ramlibacter ginsenosidimutans sp. nov., with ginsenoside-converting activity.</title>
        <authorList>
            <person name="Wang L."/>
            <person name="An D.S."/>
            <person name="Kim S.G."/>
            <person name="Jin F.X."/>
            <person name="Kim S.C."/>
            <person name="Lee S.T."/>
            <person name="Im W.T."/>
        </authorList>
    </citation>
    <scope>NUCLEOTIDE SEQUENCE</scope>
    <source>
        <strain evidence="3">KACC 17527</strain>
    </source>
</reference>
<reference evidence="3" key="2">
    <citation type="submission" date="2021-01" db="EMBL/GenBank/DDBJ databases">
        <authorList>
            <person name="Kang M."/>
        </authorList>
    </citation>
    <scope>NUCLEOTIDE SEQUENCE</scope>
    <source>
        <strain evidence="3">KACC 17527</strain>
    </source>
</reference>
<dbReference type="Pfam" id="PF13649">
    <property type="entry name" value="Methyltransf_25"/>
    <property type="match status" value="1"/>
</dbReference>
<keyword evidence="3" id="KW-0489">Methyltransferase</keyword>
<dbReference type="GO" id="GO:0008168">
    <property type="term" value="F:methyltransferase activity"/>
    <property type="evidence" value="ECO:0007669"/>
    <property type="project" value="UniProtKB-KW"/>
</dbReference>
<protein>
    <submittedName>
        <fullName evidence="3">Class I SAM-dependent methyltransferase</fullName>
    </submittedName>
</protein>
<proteinExistence type="predicted"/>
<accession>A0A934TY04</accession>
<sequence length="214" mass="23610">MSVPGNSGHAFDDPAGTWNRRFSEPGYLFGTEPNTWLHDHANVWQAGQRVLCVADGEGRNSVWLAQQGLTVDAFDISEVAVRKARDFARVTGVKVNFAVADIAHLQWPKGLYDGVVAIFIQFADPMLRARIFEGMVRCLKPGGILVLQGYTPRQLEFRTGGPPIASHMYTPELLHEAFLGMEILDIREYEAELAEGTGHRGHSALLGLVARKPT</sequence>
<dbReference type="EMBL" id="JAEPWM010000018">
    <property type="protein sequence ID" value="MBK6009326.1"/>
    <property type="molecule type" value="Genomic_DNA"/>
</dbReference>
<comment type="caution">
    <text evidence="3">The sequence shown here is derived from an EMBL/GenBank/DDBJ whole genome shotgun (WGS) entry which is preliminary data.</text>
</comment>
<dbReference type="GO" id="GO:0032259">
    <property type="term" value="P:methylation"/>
    <property type="evidence" value="ECO:0007669"/>
    <property type="project" value="UniProtKB-KW"/>
</dbReference>
<dbReference type="RefSeq" id="WP_201177838.1">
    <property type="nucleotide sequence ID" value="NZ_JAEPWM010000018.1"/>
</dbReference>
<dbReference type="InterPro" id="IPR041698">
    <property type="entry name" value="Methyltransf_25"/>
</dbReference>
<dbReference type="CDD" id="cd02440">
    <property type="entry name" value="AdoMet_MTases"/>
    <property type="match status" value="1"/>
</dbReference>
<dbReference type="PANTHER" id="PTHR43861:SF3">
    <property type="entry name" value="PUTATIVE (AFU_ORTHOLOGUE AFUA_2G14390)-RELATED"/>
    <property type="match status" value="1"/>
</dbReference>
<evidence type="ECO:0000256" key="1">
    <source>
        <dbReference type="ARBA" id="ARBA00022679"/>
    </source>
</evidence>